<keyword evidence="1" id="KW-1133">Transmembrane helix</keyword>
<dbReference type="AlphaFoldDB" id="A0A0S2K3M3"/>
<dbReference type="KEGG" id="pphe:PP2015_2393"/>
<protein>
    <recommendedName>
        <fullName evidence="4">DUF4381 domain-containing protein</fullName>
    </recommendedName>
</protein>
<sequence>MQASPLDALHDVLPPEQVAWWPLSLPTWAVIIASLILLITLGMWLYKRQQFLKAKKAAIELAKQQSDDAQQLHIILKRLVKHYYGAPLTSLPTKKWQSMLNKLSGEDISEQALHSLYGPKNNPELAKQLFNAIKNLKLKEAINV</sequence>
<proteinExistence type="predicted"/>
<feature type="transmembrane region" description="Helical" evidence="1">
    <location>
        <begin position="20"/>
        <end position="46"/>
    </location>
</feature>
<evidence type="ECO:0008006" key="4">
    <source>
        <dbReference type="Google" id="ProtNLM"/>
    </source>
</evidence>
<keyword evidence="1" id="KW-0812">Transmembrane</keyword>
<reference evidence="2 3" key="1">
    <citation type="submission" date="2015-11" db="EMBL/GenBank/DDBJ databases">
        <authorList>
            <person name="Zhang Y."/>
            <person name="Guo Z."/>
        </authorList>
    </citation>
    <scope>NUCLEOTIDE SEQUENCE [LARGE SCALE GENOMIC DNA]</scope>
    <source>
        <strain evidence="2 3">KCTC 12086</strain>
    </source>
</reference>
<dbReference type="Pfam" id="PF14316">
    <property type="entry name" value="DUF4381"/>
    <property type="match status" value="1"/>
</dbReference>
<dbReference type="STRING" id="161398.PP2015_2393"/>
<dbReference type="EMBL" id="CP013187">
    <property type="protein sequence ID" value="ALO42886.1"/>
    <property type="molecule type" value="Genomic_DNA"/>
</dbReference>
<name>A0A0S2K3M3_9GAMM</name>
<evidence type="ECO:0000313" key="3">
    <source>
        <dbReference type="Proteomes" id="UP000061457"/>
    </source>
</evidence>
<dbReference type="RefSeq" id="WP_058030586.1">
    <property type="nucleotide sequence ID" value="NZ_CP013187.1"/>
</dbReference>
<evidence type="ECO:0000313" key="2">
    <source>
        <dbReference type="EMBL" id="ALO42886.1"/>
    </source>
</evidence>
<accession>A0A0S2K3M3</accession>
<dbReference type="InterPro" id="IPR025489">
    <property type="entry name" value="DUF4381"/>
</dbReference>
<dbReference type="OrthoDB" id="9802426at2"/>
<evidence type="ECO:0000256" key="1">
    <source>
        <dbReference type="SAM" id="Phobius"/>
    </source>
</evidence>
<gene>
    <name evidence="2" type="ORF">PP2015_2393</name>
</gene>
<dbReference type="Proteomes" id="UP000061457">
    <property type="component" value="Chromosome I"/>
</dbReference>
<keyword evidence="1" id="KW-0472">Membrane</keyword>
<organism evidence="2 3">
    <name type="scientific">Pseudoalteromonas phenolica</name>
    <dbReference type="NCBI Taxonomy" id="161398"/>
    <lineage>
        <taxon>Bacteria</taxon>
        <taxon>Pseudomonadati</taxon>
        <taxon>Pseudomonadota</taxon>
        <taxon>Gammaproteobacteria</taxon>
        <taxon>Alteromonadales</taxon>
        <taxon>Pseudoalteromonadaceae</taxon>
        <taxon>Pseudoalteromonas</taxon>
    </lineage>
</organism>
<keyword evidence="3" id="KW-1185">Reference proteome</keyword>
<dbReference type="PATRIC" id="fig|161398.10.peg.2442"/>